<dbReference type="EMBL" id="PGCI01000784">
    <property type="protein sequence ID" value="PLW15952.1"/>
    <property type="molecule type" value="Genomic_DNA"/>
</dbReference>
<evidence type="ECO:0000313" key="2">
    <source>
        <dbReference type="EMBL" id="PLW32020.1"/>
    </source>
</evidence>
<keyword evidence="3" id="KW-1185">Reference proteome</keyword>
<sequence length="86" mass="10055">MDFKAYDLAFSHRKSLLQAFALPYKSRLWTFGLPKRGDIIYISQEIISVGYEEKCALPYKDSIMVEGEAERFQQTKPHTFDKPHLL</sequence>
<proteinExistence type="predicted"/>
<organism evidence="1 4">
    <name type="scientific">Puccinia coronata f. sp. avenae</name>
    <dbReference type="NCBI Taxonomy" id="200324"/>
    <lineage>
        <taxon>Eukaryota</taxon>
        <taxon>Fungi</taxon>
        <taxon>Dikarya</taxon>
        <taxon>Basidiomycota</taxon>
        <taxon>Pucciniomycotina</taxon>
        <taxon>Pucciniomycetes</taxon>
        <taxon>Pucciniales</taxon>
        <taxon>Pucciniaceae</taxon>
        <taxon>Puccinia</taxon>
    </lineage>
</organism>
<evidence type="ECO:0000313" key="1">
    <source>
        <dbReference type="EMBL" id="PLW15952.1"/>
    </source>
</evidence>
<accession>A0A2N5SRS2</accession>
<gene>
    <name evidence="2" type="ORF">PCANC_20702</name>
    <name evidence="1" type="ORF">PCASD_18993</name>
</gene>
<name>A0A2N5SRS2_9BASI</name>
<dbReference type="Proteomes" id="UP000235392">
    <property type="component" value="Unassembled WGS sequence"/>
</dbReference>
<evidence type="ECO:0000313" key="3">
    <source>
        <dbReference type="Proteomes" id="UP000235388"/>
    </source>
</evidence>
<dbReference type="EMBL" id="PGCJ01000334">
    <property type="protein sequence ID" value="PLW32020.1"/>
    <property type="molecule type" value="Genomic_DNA"/>
</dbReference>
<dbReference type="AlphaFoldDB" id="A0A2N5SRS2"/>
<protein>
    <submittedName>
        <fullName evidence="1">Uncharacterized protein</fullName>
    </submittedName>
</protein>
<dbReference type="Proteomes" id="UP000235388">
    <property type="component" value="Unassembled WGS sequence"/>
</dbReference>
<reference evidence="3 4" key="1">
    <citation type="submission" date="2017-11" db="EMBL/GenBank/DDBJ databases">
        <title>De novo assembly and phasing of dikaryotic genomes from two isolates of Puccinia coronata f. sp. avenae, the causal agent of oat crown rust.</title>
        <authorList>
            <person name="Miller M.E."/>
            <person name="Zhang Y."/>
            <person name="Omidvar V."/>
            <person name="Sperschneider J."/>
            <person name="Schwessinger B."/>
            <person name="Raley C."/>
            <person name="Palmer J.M."/>
            <person name="Garnica D."/>
            <person name="Upadhyaya N."/>
            <person name="Rathjen J."/>
            <person name="Taylor J.M."/>
            <person name="Park R.F."/>
            <person name="Dodds P.N."/>
            <person name="Hirsch C.D."/>
            <person name="Kianian S.F."/>
            <person name="Figueroa M."/>
        </authorList>
    </citation>
    <scope>NUCLEOTIDE SEQUENCE [LARGE SCALE GENOMIC DNA]</scope>
    <source>
        <strain evidence="2">12NC29</strain>
        <strain evidence="1">12SD80</strain>
    </source>
</reference>
<comment type="caution">
    <text evidence="1">The sequence shown here is derived from an EMBL/GenBank/DDBJ whole genome shotgun (WGS) entry which is preliminary data.</text>
</comment>
<evidence type="ECO:0000313" key="4">
    <source>
        <dbReference type="Proteomes" id="UP000235392"/>
    </source>
</evidence>